<dbReference type="GO" id="GO:0055085">
    <property type="term" value="P:transmembrane transport"/>
    <property type="evidence" value="ECO:0007669"/>
    <property type="project" value="InterPro"/>
</dbReference>
<dbReference type="GO" id="GO:0043190">
    <property type="term" value="C:ATP-binding cassette (ABC) transporter complex"/>
    <property type="evidence" value="ECO:0007669"/>
    <property type="project" value="InterPro"/>
</dbReference>
<dbReference type="Gene3D" id="3.40.190.10">
    <property type="entry name" value="Periplasmic binding protein-like II"/>
    <property type="match status" value="2"/>
</dbReference>
<comment type="caution">
    <text evidence="2">The sequence shown here is derived from an EMBL/GenBank/DDBJ whole genome shotgun (WGS) entry which is preliminary data.</text>
</comment>
<dbReference type="EMBL" id="LAZR01000735">
    <property type="protein sequence ID" value="KKN59174.1"/>
    <property type="molecule type" value="Genomic_DNA"/>
</dbReference>
<gene>
    <name evidence="2" type="ORF">LCGC14_0544570</name>
</gene>
<keyword evidence="1" id="KW-0732">Signal</keyword>
<sequence length="289" mass="31712">MKPLFSFFFAICLMAGMTVSALAADPDPNPDLLKVALLPDENASELIKRNQPLKDYLESTLGKEIELIVTTDYSSMIEAMRFGRIDLAYFGPLSYVMAKSKSEIEPFAAMIVDGKPTYRSIIIANVDSGVESYADIEGMKMAYGDRASTSSHLIPKTVLLESAGLEAGEDYEAHFVGSHDAVAVNVANGNADAGGLSEVIFEHVMDRGLIDRSKVRVLGHSGEYPQYPWAMRSNLSPELKQEIQDAFISIDDEEILSNLKAEGFAVITDSDYDVIREMGSLLNLDFSKM</sequence>
<reference evidence="2" key="1">
    <citation type="journal article" date="2015" name="Nature">
        <title>Complex archaea that bridge the gap between prokaryotes and eukaryotes.</title>
        <authorList>
            <person name="Spang A."/>
            <person name="Saw J.H."/>
            <person name="Jorgensen S.L."/>
            <person name="Zaremba-Niedzwiedzka K."/>
            <person name="Martijn J."/>
            <person name="Lind A.E."/>
            <person name="van Eijk R."/>
            <person name="Schleper C."/>
            <person name="Guy L."/>
            <person name="Ettema T.J."/>
        </authorList>
    </citation>
    <scope>NUCLEOTIDE SEQUENCE</scope>
</reference>
<dbReference type="SUPFAM" id="SSF53850">
    <property type="entry name" value="Periplasmic binding protein-like II"/>
    <property type="match status" value="1"/>
</dbReference>
<organism evidence="2">
    <name type="scientific">marine sediment metagenome</name>
    <dbReference type="NCBI Taxonomy" id="412755"/>
    <lineage>
        <taxon>unclassified sequences</taxon>
        <taxon>metagenomes</taxon>
        <taxon>ecological metagenomes</taxon>
    </lineage>
</organism>
<dbReference type="Pfam" id="PF12974">
    <property type="entry name" value="Phosphonate-bd"/>
    <property type="match status" value="1"/>
</dbReference>
<dbReference type="CDD" id="cd13572">
    <property type="entry name" value="PBP2_PnhD_2"/>
    <property type="match status" value="1"/>
</dbReference>
<evidence type="ECO:0008006" key="3">
    <source>
        <dbReference type="Google" id="ProtNLM"/>
    </source>
</evidence>
<proteinExistence type="predicted"/>
<dbReference type="PANTHER" id="PTHR35841">
    <property type="entry name" value="PHOSPHONATES-BINDING PERIPLASMIC PROTEIN"/>
    <property type="match status" value="1"/>
</dbReference>
<dbReference type="PANTHER" id="PTHR35841:SF1">
    <property type="entry name" value="PHOSPHONATES-BINDING PERIPLASMIC PROTEIN"/>
    <property type="match status" value="1"/>
</dbReference>
<dbReference type="AlphaFoldDB" id="A0A0F9RWG6"/>
<protein>
    <recommendedName>
        <fullName evidence="3">Solute-binding protein family 3/N-terminal domain-containing protein</fullName>
    </recommendedName>
</protein>
<name>A0A0F9RWG6_9ZZZZ</name>
<evidence type="ECO:0000313" key="2">
    <source>
        <dbReference type="EMBL" id="KKN59174.1"/>
    </source>
</evidence>
<dbReference type="InterPro" id="IPR005770">
    <property type="entry name" value="PhnD"/>
</dbReference>
<accession>A0A0F9RWG6</accession>
<dbReference type="NCBIfam" id="TIGR01098">
    <property type="entry name" value="3A0109s03R"/>
    <property type="match status" value="1"/>
</dbReference>
<evidence type="ECO:0000256" key="1">
    <source>
        <dbReference type="ARBA" id="ARBA00022729"/>
    </source>
</evidence>